<organism evidence="2 3">
    <name type="scientific">Laccaria amethystina LaAM-08-1</name>
    <dbReference type="NCBI Taxonomy" id="1095629"/>
    <lineage>
        <taxon>Eukaryota</taxon>
        <taxon>Fungi</taxon>
        <taxon>Dikarya</taxon>
        <taxon>Basidiomycota</taxon>
        <taxon>Agaricomycotina</taxon>
        <taxon>Agaricomycetes</taxon>
        <taxon>Agaricomycetidae</taxon>
        <taxon>Agaricales</taxon>
        <taxon>Agaricineae</taxon>
        <taxon>Hydnangiaceae</taxon>
        <taxon>Laccaria</taxon>
    </lineage>
</organism>
<accession>A0A0C9XLH3</accession>
<evidence type="ECO:0000313" key="3">
    <source>
        <dbReference type="Proteomes" id="UP000054477"/>
    </source>
</evidence>
<dbReference type="OrthoDB" id="3269075at2759"/>
<evidence type="ECO:0000313" key="2">
    <source>
        <dbReference type="EMBL" id="KIK02394.1"/>
    </source>
</evidence>
<keyword evidence="3" id="KW-1185">Reference proteome</keyword>
<protein>
    <submittedName>
        <fullName evidence="2">Uncharacterized protein</fullName>
    </submittedName>
</protein>
<feature type="compositionally biased region" description="Basic residues" evidence="1">
    <location>
        <begin position="1"/>
        <end position="12"/>
    </location>
</feature>
<feature type="region of interest" description="Disordered" evidence="1">
    <location>
        <begin position="1"/>
        <end position="25"/>
    </location>
</feature>
<name>A0A0C9XLH3_9AGAR</name>
<proteinExistence type="predicted"/>
<feature type="compositionally biased region" description="Low complexity" evidence="1">
    <location>
        <begin position="16"/>
        <end position="25"/>
    </location>
</feature>
<feature type="region of interest" description="Disordered" evidence="1">
    <location>
        <begin position="200"/>
        <end position="230"/>
    </location>
</feature>
<gene>
    <name evidence="2" type="ORF">K443DRAFT_520873</name>
</gene>
<reference evidence="2 3" key="1">
    <citation type="submission" date="2014-04" db="EMBL/GenBank/DDBJ databases">
        <authorList>
            <consortium name="DOE Joint Genome Institute"/>
            <person name="Kuo A."/>
            <person name="Kohler A."/>
            <person name="Nagy L.G."/>
            <person name="Floudas D."/>
            <person name="Copeland A."/>
            <person name="Barry K.W."/>
            <person name="Cichocki N."/>
            <person name="Veneault-Fourrey C."/>
            <person name="LaButti K."/>
            <person name="Lindquist E.A."/>
            <person name="Lipzen A."/>
            <person name="Lundell T."/>
            <person name="Morin E."/>
            <person name="Murat C."/>
            <person name="Sun H."/>
            <person name="Tunlid A."/>
            <person name="Henrissat B."/>
            <person name="Grigoriev I.V."/>
            <person name="Hibbett D.S."/>
            <person name="Martin F."/>
            <person name="Nordberg H.P."/>
            <person name="Cantor M.N."/>
            <person name="Hua S.X."/>
        </authorList>
    </citation>
    <scope>NUCLEOTIDE SEQUENCE [LARGE SCALE GENOMIC DNA]</scope>
    <source>
        <strain evidence="2 3">LaAM-08-1</strain>
    </source>
</reference>
<dbReference type="AlphaFoldDB" id="A0A0C9XLH3"/>
<evidence type="ECO:0000256" key="1">
    <source>
        <dbReference type="SAM" id="MobiDB-lite"/>
    </source>
</evidence>
<dbReference type="Proteomes" id="UP000054477">
    <property type="component" value="Unassembled WGS sequence"/>
</dbReference>
<sequence>MTMSKREKKPTKKAAEAAPPTTRAPNIEWVKNPDWTWALVDYLTDHPIFCKTLFSDSTTEANKEGRKKAVSRPQQYAVLAKHIFENDATQAALYAANPGRFVTSVEARLRKLKAEYSKYVKDIGATGAGLNPEEVNPGSELANLIATVTVDWPWWPEFHSFWRELPNYNPFAVESLTPGVDYAAEAIALFNIPGGEEGDVFGDDSGAELGTDEDEKYNEGEDSVEEAGGERKVSFISSKYEVN</sequence>
<reference evidence="3" key="2">
    <citation type="submission" date="2015-01" db="EMBL/GenBank/DDBJ databases">
        <title>Evolutionary Origins and Diversification of the Mycorrhizal Mutualists.</title>
        <authorList>
            <consortium name="DOE Joint Genome Institute"/>
            <consortium name="Mycorrhizal Genomics Consortium"/>
            <person name="Kohler A."/>
            <person name="Kuo A."/>
            <person name="Nagy L.G."/>
            <person name="Floudas D."/>
            <person name="Copeland A."/>
            <person name="Barry K.W."/>
            <person name="Cichocki N."/>
            <person name="Veneault-Fourrey C."/>
            <person name="LaButti K."/>
            <person name="Lindquist E.A."/>
            <person name="Lipzen A."/>
            <person name="Lundell T."/>
            <person name="Morin E."/>
            <person name="Murat C."/>
            <person name="Riley R."/>
            <person name="Ohm R."/>
            <person name="Sun H."/>
            <person name="Tunlid A."/>
            <person name="Henrissat B."/>
            <person name="Grigoriev I.V."/>
            <person name="Hibbett D.S."/>
            <person name="Martin F."/>
        </authorList>
    </citation>
    <scope>NUCLEOTIDE SEQUENCE [LARGE SCALE GENOMIC DNA]</scope>
    <source>
        <strain evidence="3">LaAM-08-1</strain>
    </source>
</reference>
<feature type="compositionally biased region" description="Acidic residues" evidence="1">
    <location>
        <begin position="200"/>
        <end position="227"/>
    </location>
</feature>
<dbReference type="EMBL" id="KN838593">
    <property type="protein sequence ID" value="KIK02394.1"/>
    <property type="molecule type" value="Genomic_DNA"/>
</dbReference>
<dbReference type="HOGENOM" id="CLU_1142744_0_0_1"/>